<feature type="chain" id="PRO_5020440082" evidence="1">
    <location>
        <begin position="19"/>
        <end position="303"/>
    </location>
</feature>
<feature type="signal peptide" evidence="1">
    <location>
        <begin position="1"/>
        <end position="18"/>
    </location>
</feature>
<protein>
    <submittedName>
        <fullName evidence="2">Uncharacterized protein</fullName>
    </submittedName>
</protein>
<gene>
    <name evidence="2" type="ORF">CXG81DRAFT_27086</name>
</gene>
<proteinExistence type="predicted"/>
<sequence length="303" mass="32740">MRLISLITLVLSLATVSALPQSSSTSSAAAATPSPERSAANSSVVGAAVYGPKEYLADKKDKNKNPVIVAIQGEYLTKWTANVTKLDDGLPSIEQAVTAFTVDNRPMAEAEWSPVLTAFLTDFLRKSYEYYGIGNAKAGDVKFEDLQRGDGAKKAEQYIDDLKAYGMAAGADWHPVSESLETIVTTLRYLVIEDWDSFKKNIVSASDKSIAKALSETSMLPSSKDFHGLEDGKPLRSHIISMIERGWAAGHDGEKALMLNEAGLKVLNDKKLEPGTAEGRNAILEATLSKYAGVFDPQNFQSS</sequence>
<name>A0A4P9X516_9FUNG</name>
<evidence type="ECO:0000313" key="2">
    <source>
        <dbReference type="EMBL" id="RKP00193.1"/>
    </source>
</evidence>
<keyword evidence="1" id="KW-0732">Signal</keyword>
<evidence type="ECO:0000313" key="3">
    <source>
        <dbReference type="Proteomes" id="UP000274922"/>
    </source>
</evidence>
<dbReference type="AlphaFoldDB" id="A0A4P9X516"/>
<dbReference type="Proteomes" id="UP000274922">
    <property type="component" value="Unassembled WGS sequence"/>
</dbReference>
<organism evidence="2 3">
    <name type="scientific">Caulochytrium protostelioides</name>
    <dbReference type="NCBI Taxonomy" id="1555241"/>
    <lineage>
        <taxon>Eukaryota</taxon>
        <taxon>Fungi</taxon>
        <taxon>Fungi incertae sedis</taxon>
        <taxon>Chytridiomycota</taxon>
        <taxon>Chytridiomycota incertae sedis</taxon>
        <taxon>Chytridiomycetes</taxon>
        <taxon>Caulochytriales</taxon>
        <taxon>Caulochytriaceae</taxon>
        <taxon>Caulochytrium</taxon>
    </lineage>
</organism>
<reference evidence="3" key="1">
    <citation type="journal article" date="2018" name="Nat. Microbiol.">
        <title>Leveraging single-cell genomics to expand the fungal tree of life.</title>
        <authorList>
            <person name="Ahrendt S.R."/>
            <person name="Quandt C.A."/>
            <person name="Ciobanu D."/>
            <person name="Clum A."/>
            <person name="Salamov A."/>
            <person name="Andreopoulos B."/>
            <person name="Cheng J.F."/>
            <person name="Woyke T."/>
            <person name="Pelin A."/>
            <person name="Henrissat B."/>
            <person name="Reynolds N.K."/>
            <person name="Benny G.L."/>
            <person name="Smith M.E."/>
            <person name="James T.Y."/>
            <person name="Grigoriev I.V."/>
        </authorList>
    </citation>
    <scope>NUCLEOTIDE SEQUENCE [LARGE SCALE GENOMIC DNA]</scope>
    <source>
        <strain evidence="3">ATCC 52028</strain>
    </source>
</reference>
<dbReference type="EMBL" id="ML014230">
    <property type="protein sequence ID" value="RKP00193.1"/>
    <property type="molecule type" value="Genomic_DNA"/>
</dbReference>
<accession>A0A4P9X516</accession>
<keyword evidence="3" id="KW-1185">Reference proteome</keyword>
<evidence type="ECO:0000256" key="1">
    <source>
        <dbReference type="SAM" id="SignalP"/>
    </source>
</evidence>